<dbReference type="AlphaFoldDB" id="A0A3L6PXZ6"/>
<keyword evidence="6" id="KW-1185">Reference proteome</keyword>
<proteinExistence type="predicted"/>
<keyword evidence="2 5" id="KW-0547">Nucleotide-binding</keyword>
<organism evidence="5 6">
    <name type="scientific">Panicum miliaceum</name>
    <name type="common">Proso millet</name>
    <name type="synonym">Broomcorn millet</name>
    <dbReference type="NCBI Taxonomy" id="4540"/>
    <lineage>
        <taxon>Eukaryota</taxon>
        <taxon>Viridiplantae</taxon>
        <taxon>Streptophyta</taxon>
        <taxon>Embryophyta</taxon>
        <taxon>Tracheophyta</taxon>
        <taxon>Spermatophyta</taxon>
        <taxon>Magnoliopsida</taxon>
        <taxon>Liliopsida</taxon>
        <taxon>Poales</taxon>
        <taxon>Poaceae</taxon>
        <taxon>PACMAD clade</taxon>
        <taxon>Panicoideae</taxon>
        <taxon>Panicodae</taxon>
        <taxon>Paniceae</taxon>
        <taxon>Panicinae</taxon>
        <taxon>Panicum</taxon>
        <taxon>Panicum sect. Panicum</taxon>
    </lineage>
</organism>
<feature type="region of interest" description="Disordered" evidence="3">
    <location>
        <begin position="199"/>
        <end position="243"/>
    </location>
</feature>
<dbReference type="InterPro" id="IPR056890">
    <property type="entry name" value="UBA_DHX29-like"/>
</dbReference>
<dbReference type="InterPro" id="IPR011545">
    <property type="entry name" value="DEAD/DEAH_box_helicase_dom"/>
</dbReference>
<dbReference type="SMART" id="SM00487">
    <property type="entry name" value="DEXDc"/>
    <property type="match status" value="1"/>
</dbReference>
<reference evidence="6" key="1">
    <citation type="journal article" date="2019" name="Nat. Commun.">
        <title>The genome of broomcorn millet.</title>
        <authorList>
            <person name="Zou C."/>
            <person name="Miki D."/>
            <person name="Li D."/>
            <person name="Tang Q."/>
            <person name="Xiao L."/>
            <person name="Rajput S."/>
            <person name="Deng P."/>
            <person name="Jia W."/>
            <person name="Huang R."/>
            <person name="Zhang M."/>
            <person name="Sun Y."/>
            <person name="Hu J."/>
            <person name="Fu X."/>
            <person name="Schnable P.S."/>
            <person name="Li F."/>
            <person name="Zhang H."/>
            <person name="Feng B."/>
            <person name="Zhu X."/>
            <person name="Liu R."/>
            <person name="Schnable J.C."/>
            <person name="Zhu J.-K."/>
            <person name="Zhang H."/>
        </authorList>
    </citation>
    <scope>NUCLEOTIDE SEQUENCE [LARGE SCALE GENOMIC DNA]</scope>
</reference>
<dbReference type="InterPro" id="IPR027417">
    <property type="entry name" value="P-loop_NTPase"/>
</dbReference>
<dbReference type="PANTHER" id="PTHR18934:SF246">
    <property type="entry name" value="DEXH-BOX ATP-DEPENDENT RNA HELICASE DEXH4, CHLOROPLASTIC-RELATED"/>
    <property type="match status" value="1"/>
</dbReference>
<dbReference type="Pfam" id="PF21010">
    <property type="entry name" value="HA2_C"/>
    <property type="match status" value="1"/>
</dbReference>
<evidence type="ECO:0000313" key="6">
    <source>
        <dbReference type="Proteomes" id="UP000275267"/>
    </source>
</evidence>
<protein>
    <submittedName>
        <fullName evidence="5">ATP-dependent RNA helicase DHX36</fullName>
    </submittedName>
</protein>
<dbReference type="Pfam" id="PF26026">
    <property type="entry name" value="RNA_hel_CTD"/>
    <property type="match status" value="1"/>
</dbReference>
<dbReference type="Pfam" id="PF07717">
    <property type="entry name" value="OB_NTP_bind"/>
    <property type="match status" value="1"/>
</dbReference>
<dbReference type="GO" id="GO:0016787">
    <property type="term" value="F:hydrolase activity"/>
    <property type="evidence" value="ECO:0007669"/>
    <property type="project" value="UniProtKB-KW"/>
</dbReference>
<feature type="compositionally biased region" description="Low complexity" evidence="3">
    <location>
        <begin position="17"/>
        <end position="34"/>
    </location>
</feature>
<dbReference type="GO" id="GO:0003723">
    <property type="term" value="F:RNA binding"/>
    <property type="evidence" value="ECO:0007669"/>
    <property type="project" value="TreeGrafter"/>
</dbReference>
<keyword evidence="2 5" id="KW-0067">ATP-binding</keyword>
<dbReference type="InterPro" id="IPR014001">
    <property type="entry name" value="Helicase_ATP-bd"/>
</dbReference>
<feature type="domain" description="Helicase ATP-binding" evidence="4">
    <location>
        <begin position="558"/>
        <end position="678"/>
    </location>
</feature>
<feature type="region of interest" description="Disordered" evidence="3">
    <location>
        <begin position="1"/>
        <end position="71"/>
    </location>
</feature>
<dbReference type="InterPro" id="IPR059023">
    <property type="entry name" value="RNA_hel_CTD"/>
</dbReference>
<dbReference type="GO" id="GO:0005524">
    <property type="term" value="F:ATP binding"/>
    <property type="evidence" value="ECO:0007669"/>
    <property type="project" value="InterPro"/>
</dbReference>
<evidence type="ECO:0000259" key="4">
    <source>
        <dbReference type="PROSITE" id="PS51192"/>
    </source>
</evidence>
<dbReference type="SUPFAM" id="SSF52540">
    <property type="entry name" value="P-loop containing nucleoside triphosphate hydrolases"/>
    <property type="match status" value="2"/>
</dbReference>
<dbReference type="STRING" id="4540.A0A3L6PXZ6"/>
<keyword evidence="1" id="KW-0378">Hydrolase</keyword>
<dbReference type="CDD" id="cd17917">
    <property type="entry name" value="DEXHc_RHA-like"/>
    <property type="match status" value="1"/>
</dbReference>
<dbReference type="Proteomes" id="UP000275267">
    <property type="component" value="Unassembled WGS sequence"/>
</dbReference>
<gene>
    <name evidence="5" type="ORF">C2845_PM16G07840</name>
</gene>
<dbReference type="Pfam" id="PF24899">
    <property type="entry name" value="UBA_DHX29"/>
    <property type="match status" value="1"/>
</dbReference>
<name>A0A3L6PXZ6_PANMI</name>
<feature type="compositionally biased region" description="Basic residues" evidence="3">
    <location>
        <begin position="205"/>
        <end position="219"/>
    </location>
</feature>
<dbReference type="Pfam" id="PF00270">
    <property type="entry name" value="DEAD"/>
    <property type="match status" value="1"/>
</dbReference>
<dbReference type="PANTHER" id="PTHR18934">
    <property type="entry name" value="ATP-DEPENDENT RNA HELICASE"/>
    <property type="match status" value="1"/>
</dbReference>
<comment type="caution">
    <text evidence="5">The sequence shown here is derived from an EMBL/GenBank/DDBJ whole genome shotgun (WGS) entry which is preliminary data.</text>
</comment>
<accession>A0A3L6PXZ6</accession>
<dbReference type="OrthoDB" id="5600252at2759"/>
<evidence type="ECO:0000256" key="3">
    <source>
        <dbReference type="SAM" id="MobiDB-lite"/>
    </source>
</evidence>
<dbReference type="PROSITE" id="PS51192">
    <property type="entry name" value="HELICASE_ATP_BIND_1"/>
    <property type="match status" value="1"/>
</dbReference>
<evidence type="ECO:0000256" key="2">
    <source>
        <dbReference type="ARBA" id="ARBA00022806"/>
    </source>
</evidence>
<dbReference type="InterPro" id="IPR011709">
    <property type="entry name" value="DEAD-box_helicase_OB_fold"/>
</dbReference>
<feature type="region of interest" description="Disordered" evidence="3">
    <location>
        <begin position="123"/>
        <end position="162"/>
    </location>
</feature>
<dbReference type="EMBL" id="PQIB02000015">
    <property type="protein sequence ID" value="RLM66507.1"/>
    <property type="molecule type" value="Genomic_DNA"/>
</dbReference>
<feature type="compositionally biased region" description="Basic residues" evidence="3">
    <location>
        <begin position="1"/>
        <end position="16"/>
    </location>
</feature>
<dbReference type="Gene3D" id="3.40.50.300">
    <property type="entry name" value="P-loop containing nucleotide triphosphate hydrolases"/>
    <property type="match status" value="2"/>
</dbReference>
<keyword evidence="2 5" id="KW-0347">Helicase</keyword>
<sequence length="1159" mass="128248">MAPKKKQPALKQKQKPKPSSSSSSSSSSAAAAAPRLQISSENEHRLRRPLPGAHGRPRVPRGVEGAEGAAAAWRDSATFESALDWLCFNLPGDELPLKFSSGGTSTTSRAGAEGSVKVLSTAKENWVPQSREPEDVKASTEQLEIRIGGRREENVSLDDGRSSQAAWIRQYMEQQEEEEDANSNDSSTWEDHCLQSFEVVEAKPSRRKSKAAKKNSKHGGLKEDTSHSAHSVSSNSETANVEAGQNDLGVAENNSDSLGNLDEGSDLKKGTLKDAVETCTKEIEEEEVELGSMFFEDSSAWDAVAPEILKQQKIEKLSHDGYGHLLGNIDDIWKKGDSGKMPKAVLQKFCQGLGWEAPRYSKISEKGGKFVYAVNVLRGATGRGKNRKAGGLTKIQLPEIDEEYGSVEEAQSRVAAFALYQFFADLPLRQLLTEPYSSLVLRWQEGELLSTSRVLDTEDSRRAGFVDMLLNMDADTSHIEDSSAGGIFVDSGDTEDNKSVHEKRETAMMSCMGVKSPEHPESAILKKQLEEKRKLPNYLKMLEARASLPIAKQKQHFLQLLKENDVIVVSGETGCGKTTQVPQFILDDMIDSELGGYCNIICTQPRRIAAISVAERVSDERCESSPGSNDSLVGYQVRLDSARNERTKLVFCTTGILLRKLSGNRDLSDVTHVVVDEVPQFILDDMIDSELGGYCNIICTQPRRIAAISVAERVSDERCESSPGSNDSLVGYQVRLDSARNERTKLVFCTTGILLRKLSGNRDLSDVTHVVVDEMMLYGAIFGCLSPILSVAAFLSYKSPFISPKDEHEAKSARQFCHSFYLNSTVMHMIRDMRLHFGTLLADIGLIDLPKDKAKEGSRKSNLEIWFSNMSLPFNTYARCTSVIKSVICAGLYPNVAASLEGLDPGALGGRKPSDILFSKDRPRWYDGRREVHIHPSSVNHSLKAVQYPFLVFLEKVETTKVFLRDTSVISPYSLLLGGSMVIQHQTGVVVIDGWLRLSAAAQTAVLFKQLRITLDAVLKELTRKPEMATFVDNEVASILILAVHVWACICKHSYCSVGDFNVEAAKRKRELLTNVEWNRPEGSEQDDMTYRGFVWCATVLRWDLALCEVSETSTVLNYATTSWTTAVEKYKCFMPAKFYCFFNHGLLTLSEVKLVPVG</sequence>
<dbReference type="GO" id="GO:0004386">
    <property type="term" value="F:helicase activity"/>
    <property type="evidence" value="ECO:0007669"/>
    <property type="project" value="UniProtKB-KW"/>
</dbReference>
<evidence type="ECO:0000313" key="5">
    <source>
        <dbReference type="EMBL" id="RLM66507.1"/>
    </source>
</evidence>
<feature type="compositionally biased region" description="Basic and acidic residues" evidence="3">
    <location>
        <begin position="131"/>
        <end position="161"/>
    </location>
</feature>
<evidence type="ECO:0000256" key="1">
    <source>
        <dbReference type="ARBA" id="ARBA00022801"/>
    </source>
</evidence>